<accession>A0A0C3AZC3</accession>
<reference evidence="2" key="2">
    <citation type="submission" date="2015-01" db="EMBL/GenBank/DDBJ databases">
        <title>Evolutionary Origins and Diversification of the Mycorrhizal Mutualists.</title>
        <authorList>
            <consortium name="DOE Joint Genome Institute"/>
            <consortium name="Mycorrhizal Genomics Consortium"/>
            <person name="Kohler A."/>
            <person name="Kuo A."/>
            <person name="Nagy L.G."/>
            <person name="Floudas D."/>
            <person name="Copeland A."/>
            <person name="Barry K.W."/>
            <person name="Cichocki N."/>
            <person name="Veneault-Fourrey C."/>
            <person name="LaButti K."/>
            <person name="Lindquist E.A."/>
            <person name="Lipzen A."/>
            <person name="Lundell T."/>
            <person name="Morin E."/>
            <person name="Murat C."/>
            <person name="Riley R."/>
            <person name="Ohm R."/>
            <person name="Sun H."/>
            <person name="Tunlid A."/>
            <person name="Henrissat B."/>
            <person name="Grigoriev I.V."/>
            <person name="Hibbett D.S."/>
            <person name="Martin F."/>
        </authorList>
    </citation>
    <scope>NUCLEOTIDE SEQUENCE [LARGE SCALE GENOMIC DNA]</scope>
    <source>
        <strain evidence="2">MAFF 305830</strain>
    </source>
</reference>
<feature type="non-terminal residue" evidence="1">
    <location>
        <position position="1"/>
    </location>
</feature>
<dbReference type="OrthoDB" id="428577at2759"/>
<sequence length="196" mass="22287">TYANTKGVRAPNLARLKFLERTALTRNTKKFEDIEGAARRLFRIEEDVSIIISAEIPSVENERVEIDPEVWPIVSGEVSVAWITKLPHRITCSADDSTTKELSRPMSPSDPDARRIKCIQTTPHNEYLVDLGTMIVHKNATLYDLKRAIWTAHPYLKIHGLHFSGGPRYGHQHSNSCWALNDSCSFYYDETCVFTP</sequence>
<dbReference type="Proteomes" id="UP000054097">
    <property type="component" value="Unassembled WGS sequence"/>
</dbReference>
<evidence type="ECO:0000313" key="2">
    <source>
        <dbReference type="Proteomes" id="UP000054097"/>
    </source>
</evidence>
<dbReference type="AlphaFoldDB" id="A0A0C3AZC3"/>
<name>A0A0C3AZC3_SERVB</name>
<proteinExistence type="predicted"/>
<keyword evidence="2" id="KW-1185">Reference proteome</keyword>
<organism evidence="1 2">
    <name type="scientific">Serendipita vermifera MAFF 305830</name>
    <dbReference type="NCBI Taxonomy" id="933852"/>
    <lineage>
        <taxon>Eukaryota</taxon>
        <taxon>Fungi</taxon>
        <taxon>Dikarya</taxon>
        <taxon>Basidiomycota</taxon>
        <taxon>Agaricomycotina</taxon>
        <taxon>Agaricomycetes</taxon>
        <taxon>Sebacinales</taxon>
        <taxon>Serendipitaceae</taxon>
        <taxon>Serendipita</taxon>
    </lineage>
</organism>
<evidence type="ECO:0000313" key="1">
    <source>
        <dbReference type="EMBL" id="KIM29875.1"/>
    </source>
</evidence>
<reference evidence="1 2" key="1">
    <citation type="submission" date="2014-04" db="EMBL/GenBank/DDBJ databases">
        <authorList>
            <consortium name="DOE Joint Genome Institute"/>
            <person name="Kuo A."/>
            <person name="Zuccaro A."/>
            <person name="Kohler A."/>
            <person name="Nagy L.G."/>
            <person name="Floudas D."/>
            <person name="Copeland A."/>
            <person name="Barry K.W."/>
            <person name="Cichocki N."/>
            <person name="Veneault-Fourrey C."/>
            <person name="LaButti K."/>
            <person name="Lindquist E.A."/>
            <person name="Lipzen A."/>
            <person name="Lundell T."/>
            <person name="Morin E."/>
            <person name="Murat C."/>
            <person name="Sun H."/>
            <person name="Tunlid A."/>
            <person name="Henrissat B."/>
            <person name="Grigoriev I.V."/>
            <person name="Hibbett D.S."/>
            <person name="Martin F."/>
            <person name="Nordberg H.P."/>
            <person name="Cantor M.N."/>
            <person name="Hua S.X."/>
        </authorList>
    </citation>
    <scope>NUCLEOTIDE SEQUENCE [LARGE SCALE GENOMIC DNA]</scope>
    <source>
        <strain evidence="1 2">MAFF 305830</strain>
    </source>
</reference>
<protein>
    <submittedName>
        <fullName evidence="1">Uncharacterized protein</fullName>
    </submittedName>
</protein>
<gene>
    <name evidence="1" type="ORF">M408DRAFT_328651</name>
</gene>
<dbReference type="EMBL" id="KN824287">
    <property type="protein sequence ID" value="KIM29875.1"/>
    <property type="molecule type" value="Genomic_DNA"/>
</dbReference>
<dbReference type="HOGENOM" id="CLU_1310774_0_0_1"/>